<evidence type="ECO:0000313" key="2">
    <source>
        <dbReference type="Proteomes" id="UP000467840"/>
    </source>
</evidence>
<proteinExistence type="predicted"/>
<reference evidence="1 2" key="1">
    <citation type="journal article" date="2020" name="Mol. Plant">
        <title>The Chromosome-Based Rubber Tree Genome Provides New Insights into Spurge Genome Evolution and Rubber Biosynthesis.</title>
        <authorList>
            <person name="Liu J."/>
            <person name="Shi C."/>
            <person name="Shi C.C."/>
            <person name="Li W."/>
            <person name="Zhang Q.J."/>
            <person name="Zhang Y."/>
            <person name="Li K."/>
            <person name="Lu H.F."/>
            <person name="Shi C."/>
            <person name="Zhu S.T."/>
            <person name="Xiao Z.Y."/>
            <person name="Nan H."/>
            <person name="Yue Y."/>
            <person name="Zhu X.G."/>
            <person name="Wu Y."/>
            <person name="Hong X.N."/>
            <person name="Fan G.Y."/>
            <person name="Tong Y."/>
            <person name="Zhang D."/>
            <person name="Mao C.L."/>
            <person name="Liu Y.L."/>
            <person name="Hao S.J."/>
            <person name="Liu W.Q."/>
            <person name="Lv M.Q."/>
            <person name="Zhang H.B."/>
            <person name="Liu Y."/>
            <person name="Hu-Tang G.R."/>
            <person name="Wang J.P."/>
            <person name="Wang J.H."/>
            <person name="Sun Y.H."/>
            <person name="Ni S.B."/>
            <person name="Chen W.B."/>
            <person name="Zhang X.C."/>
            <person name="Jiao Y.N."/>
            <person name="Eichler E.E."/>
            <person name="Li G.H."/>
            <person name="Liu X."/>
            <person name="Gao L.Z."/>
        </authorList>
    </citation>
    <scope>NUCLEOTIDE SEQUENCE [LARGE SCALE GENOMIC DNA]</scope>
    <source>
        <strain evidence="2">cv. GT1</strain>
        <tissue evidence="1">Leaf</tissue>
    </source>
</reference>
<keyword evidence="2" id="KW-1185">Reference proteome</keyword>
<dbReference type="Proteomes" id="UP000467840">
    <property type="component" value="Chromosome 14"/>
</dbReference>
<evidence type="ECO:0000313" key="1">
    <source>
        <dbReference type="EMBL" id="KAF2310823.1"/>
    </source>
</evidence>
<gene>
    <name evidence="1" type="ORF">GH714_017460</name>
</gene>
<comment type="caution">
    <text evidence="1">The sequence shown here is derived from an EMBL/GenBank/DDBJ whole genome shotgun (WGS) entry which is preliminary data.</text>
</comment>
<protein>
    <submittedName>
        <fullName evidence="1">Uncharacterized protein</fullName>
    </submittedName>
</protein>
<dbReference type="AlphaFoldDB" id="A0A6A6MEL3"/>
<accession>A0A6A6MEL3</accession>
<organism evidence="1 2">
    <name type="scientific">Hevea brasiliensis</name>
    <name type="common">Para rubber tree</name>
    <name type="synonym">Siphonia brasiliensis</name>
    <dbReference type="NCBI Taxonomy" id="3981"/>
    <lineage>
        <taxon>Eukaryota</taxon>
        <taxon>Viridiplantae</taxon>
        <taxon>Streptophyta</taxon>
        <taxon>Embryophyta</taxon>
        <taxon>Tracheophyta</taxon>
        <taxon>Spermatophyta</taxon>
        <taxon>Magnoliopsida</taxon>
        <taxon>eudicotyledons</taxon>
        <taxon>Gunneridae</taxon>
        <taxon>Pentapetalae</taxon>
        <taxon>rosids</taxon>
        <taxon>fabids</taxon>
        <taxon>Malpighiales</taxon>
        <taxon>Euphorbiaceae</taxon>
        <taxon>Crotonoideae</taxon>
        <taxon>Micrandreae</taxon>
        <taxon>Hevea</taxon>
    </lineage>
</organism>
<sequence length="72" mass="8061">MNAEQLRQVADELTKRCLNRSGDESPTKEEVAIELRGAKKRPYLRTLAGGIDDGFEASNLRFPFISKASSYN</sequence>
<dbReference type="EMBL" id="JAAGAX010000006">
    <property type="protein sequence ID" value="KAF2310823.1"/>
    <property type="molecule type" value="Genomic_DNA"/>
</dbReference>
<name>A0A6A6MEL3_HEVBR</name>